<comment type="caution">
    <text evidence="1">The sequence shown here is derived from an EMBL/GenBank/DDBJ whole genome shotgun (WGS) entry which is preliminary data.</text>
</comment>
<sequence>MAKEEVLAKLSREIIDGGDSRSFRSTRCRRAGGVQLQLASVKKDGCLGLPETKAEKVGQLQAAAVRQVEVTNKREERDVVRQVETGAM</sequence>
<organism evidence="1 2">
    <name type="scientific">Parasponia andersonii</name>
    <name type="common">Sponia andersonii</name>
    <dbReference type="NCBI Taxonomy" id="3476"/>
    <lineage>
        <taxon>Eukaryota</taxon>
        <taxon>Viridiplantae</taxon>
        <taxon>Streptophyta</taxon>
        <taxon>Embryophyta</taxon>
        <taxon>Tracheophyta</taxon>
        <taxon>Spermatophyta</taxon>
        <taxon>Magnoliopsida</taxon>
        <taxon>eudicotyledons</taxon>
        <taxon>Gunneridae</taxon>
        <taxon>Pentapetalae</taxon>
        <taxon>rosids</taxon>
        <taxon>fabids</taxon>
        <taxon>Rosales</taxon>
        <taxon>Cannabaceae</taxon>
        <taxon>Parasponia</taxon>
    </lineage>
</organism>
<dbReference type="Proteomes" id="UP000237105">
    <property type="component" value="Unassembled WGS sequence"/>
</dbReference>
<proteinExistence type="predicted"/>
<gene>
    <name evidence="1" type="ORF">PanWU01x14_235580</name>
</gene>
<reference evidence="2" key="1">
    <citation type="submission" date="2016-06" db="EMBL/GenBank/DDBJ databases">
        <title>Parallel loss of symbiosis genes in relatives of nitrogen-fixing non-legume Parasponia.</title>
        <authorList>
            <person name="Van Velzen R."/>
            <person name="Holmer R."/>
            <person name="Bu F."/>
            <person name="Rutten L."/>
            <person name="Van Zeijl A."/>
            <person name="Liu W."/>
            <person name="Santuari L."/>
            <person name="Cao Q."/>
            <person name="Sharma T."/>
            <person name="Shen D."/>
            <person name="Roswanjaya Y."/>
            <person name="Wardhani T."/>
            <person name="Kalhor M.S."/>
            <person name="Jansen J."/>
            <person name="Van den Hoogen J."/>
            <person name="Gungor B."/>
            <person name="Hartog M."/>
            <person name="Hontelez J."/>
            <person name="Verver J."/>
            <person name="Yang W.-C."/>
            <person name="Schijlen E."/>
            <person name="Repin R."/>
            <person name="Schilthuizen M."/>
            <person name="Schranz E."/>
            <person name="Heidstra R."/>
            <person name="Miyata K."/>
            <person name="Fedorova E."/>
            <person name="Kohlen W."/>
            <person name="Bisseling T."/>
            <person name="Smit S."/>
            <person name="Geurts R."/>
        </authorList>
    </citation>
    <scope>NUCLEOTIDE SEQUENCE [LARGE SCALE GENOMIC DNA]</scope>
    <source>
        <strain evidence="2">cv. WU1-14</strain>
    </source>
</reference>
<keyword evidence="2" id="KW-1185">Reference proteome</keyword>
<evidence type="ECO:0000313" key="1">
    <source>
        <dbReference type="EMBL" id="PON48681.1"/>
    </source>
</evidence>
<evidence type="ECO:0000313" key="2">
    <source>
        <dbReference type="Proteomes" id="UP000237105"/>
    </source>
</evidence>
<dbReference type="AlphaFoldDB" id="A0A2P5BIQ7"/>
<dbReference type="EMBL" id="JXTB01000272">
    <property type="protein sequence ID" value="PON48681.1"/>
    <property type="molecule type" value="Genomic_DNA"/>
</dbReference>
<accession>A0A2P5BIQ7</accession>
<protein>
    <submittedName>
        <fullName evidence="1">Uncharacterized protein</fullName>
    </submittedName>
</protein>
<name>A0A2P5BIQ7_PARAD</name>